<comment type="catalytic activity">
    <reaction evidence="2">
        <text>2 GTP = 3',3'-c-di-GMP + 2 diphosphate</text>
        <dbReference type="Rhea" id="RHEA:24898"/>
        <dbReference type="ChEBI" id="CHEBI:33019"/>
        <dbReference type="ChEBI" id="CHEBI:37565"/>
        <dbReference type="ChEBI" id="CHEBI:58805"/>
        <dbReference type="EC" id="2.7.7.65"/>
    </reaction>
</comment>
<proteinExistence type="predicted"/>
<organism evidence="5 6">
    <name type="scientific">Pseudoalteromonas xiamenensis</name>
    <dbReference type="NCBI Taxonomy" id="882626"/>
    <lineage>
        <taxon>Bacteria</taxon>
        <taxon>Pseudomonadati</taxon>
        <taxon>Pseudomonadota</taxon>
        <taxon>Gammaproteobacteria</taxon>
        <taxon>Alteromonadales</taxon>
        <taxon>Pseudoalteromonadaceae</taxon>
        <taxon>Pseudoalteromonas</taxon>
    </lineage>
</organism>
<evidence type="ECO:0000313" key="6">
    <source>
        <dbReference type="Proteomes" id="UP000664904"/>
    </source>
</evidence>
<dbReference type="GO" id="GO:0052621">
    <property type="term" value="F:diguanylate cyclase activity"/>
    <property type="evidence" value="ECO:0007669"/>
    <property type="project" value="UniProtKB-EC"/>
</dbReference>
<protein>
    <recommendedName>
        <fullName evidence="1">diguanylate cyclase</fullName>
        <ecNumber evidence="1">2.7.7.65</ecNumber>
    </recommendedName>
</protein>
<geneLocation type="plasmid" evidence="5 6">
    <name>unnamed5</name>
</geneLocation>
<dbReference type="PROSITE" id="PS50887">
    <property type="entry name" value="GGDEF"/>
    <property type="match status" value="1"/>
</dbReference>
<evidence type="ECO:0000256" key="3">
    <source>
        <dbReference type="SAM" id="Phobius"/>
    </source>
</evidence>
<dbReference type="CDD" id="cd01949">
    <property type="entry name" value="GGDEF"/>
    <property type="match status" value="1"/>
</dbReference>
<dbReference type="EMBL" id="CP072135">
    <property type="protein sequence ID" value="QTH73640.1"/>
    <property type="molecule type" value="Genomic_DNA"/>
</dbReference>
<dbReference type="RefSeq" id="WP_208845284.1">
    <property type="nucleotide sequence ID" value="NZ_CP072135.1"/>
</dbReference>
<evidence type="ECO:0000259" key="4">
    <source>
        <dbReference type="PROSITE" id="PS50887"/>
    </source>
</evidence>
<keyword evidence="3" id="KW-1133">Transmembrane helix</keyword>
<gene>
    <name evidence="5" type="ORF">J5O05_19460</name>
</gene>
<evidence type="ECO:0000313" key="5">
    <source>
        <dbReference type="EMBL" id="QTH73640.1"/>
    </source>
</evidence>
<dbReference type="InterPro" id="IPR043128">
    <property type="entry name" value="Rev_trsase/Diguanyl_cyclase"/>
</dbReference>
<dbReference type="SUPFAM" id="SSF55073">
    <property type="entry name" value="Nucleotide cyclase"/>
    <property type="match status" value="1"/>
</dbReference>
<evidence type="ECO:0000256" key="2">
    <source>
        <dbReference type="ARBA" id="ARBA00034247"/>
    </source>
</evidence>
<dbReference type="PANTHER" id="PTHR45138:SF9">
    <property type="entry name" value="DIGUANYLATE CYCLASE DGCM-RELATED"/>
    <property type="match status" value="1"/>
</dbReference>
<dbReference type="SMART" id="SM00267">
    <property type="entry name" value="GGDEF"/>
    <property type="match status" value="1"/>
</dbReference>
<reference evidence="5" key="1">
    <citation type="submission" date="2021-03" db="EMBL/GenBank/DDBJ databases">
        <title>Complete Genome of Pseudoalteromonas xiamenensis STKMTI.2, a new potential marine bacterium producing anti-Vibrio compounds.</title>
        <authorList>
            <person name="Handayani D.P."/>
            <person name="Isnansetyo A."/>
            <person name="Istiqomah I."/>
            <person name="Jumina J."/>
        </authorList>
    </citation>
    <scope>NUCLEOTIDE SEQUENCE</scope>
    <source>
        <strain evidence="5">STKMTI.2</strain>
        <plasmid evidence="5">unnamed5</plasmid>
    </source>
</reference>
<dbReference type="Proteomes" id="UP000664904">
    <property type="component" value="Plasmid unnamed5"/>
</dbReference>
<dbReference type="EC" id="2.7.7.65" evidence="1"/>
<accession>A0A975DMC0</accession>
<dbReference type="InterPro" id="IPR029787">
    <property type="entry name" value="Nucleotide_cyclase"/>
</dbReference>
<dbReference type="Pfam" id="PF00990">
    <property type="entry name" value="GGDEF"/>
    <property type="match status" value="1"/>
</dbReference>
<keyword evidence="3" id="KW-0472">Membrane</keyword>
<dbReference type="NCBIfam" id="TIGR00254">
    <property type="entry name" value="GGDEF"/>
    <property type="match status" value="1"/>
</dbReference>
<keyword evidence="3" id="KW-0812">Transmembrane</keyword>
<keyword evidence="6" id="KW-1185">Reference proteome</keyword>
<evidence type="ECO:0000256" key="1">
    <source>
        <dbReference type="ARBA" id="ARBA00012528"/>
    </source>
</evidence>
<dbReference type="AlphaFoldDB" id="A0A975DMC0"/>
<feature type="domain" description="GGDEF" evidence="4">
    <location>
        <begin position="92"/>
        <end position="185"/>
    </location>
</feature>
<name>A0A975DMC0_9GAMM</name>
<keyword evidence="5" id="KW-0614">Plasmid</keyword>
<dbReference type="InterPro" id="IPR050469">
    <property type="entry name" value="Diguanylate_Cyclase"/>
</dbReference>
<dbReference type="InterPro" id="IPR000160">
    <property type="entry name" value="GGDEF_dom"/>
</dbReference>
<dbReference type="PANTHER" id="PTHR45138">
    <property type="entry name" value="REGULATORY COMPONENTS OF SENSORY TRANSDUCTION SYSTEM"/>
    <property type="match status" value="1"/>
</dbReference>
<dbReference type="KEGG" id="pxi:J5O05_19460"/>
<feature type="transmembrane region" description="Helical" evidence="3">
    <location>
        <begin position="15"/>
        <end position="40"/>
    </location>
</feature>
<sequence>MTLDIADEFFEDSFAIFNIIDTSIKNAGFIMIGVAMLHMLRHKHNLIKQINQEMAEKELLQKKLQFEAYHDPLTALGNRRACFELFETQQETHSHLYYFDLDNFKTANDKHGHLVGDNILKLFAHAISKEFGADNCFRLGGDEFVAFGASIPITEQWREQLLNESQAFFCGGKYWVCRTARKRIC</sequence>
<dbReference type="Gene3D" id="3.30.70.270">
    <property type="match status" value="1"/>
</dbReference>